<keyword evidence="1" id="KW-0560">Oxidoreductase</keyword>
<dbReference type="PANTHER" id="PTHR10366">
    <property type="entry name" value="NAD DEPENDENT EPIMERASE/DEHYDRATASE"/>
    <property type="match status" value="1"/>
</dbReference>
<accession>A0A1Y6D082</accession>
<dbReference type="OrthoDB" id="9778052at2"/>
<protein>
    <submittedName>
        <fullName evidence="4">Dihydroflavonol-4-reductase</fullName>
    </submittedName>
</protein>
<dbReference type="Gene3D" id="3.40.50.720">
    <property type="entry name" value="NAD(P)-binding Rossmann-like Domain"/>
    <property type="match status" value="1"/>
</dbReference>
<reference evidence="4 5" key="1">
    <citation type="submission" date="2016-12" db="EMBL/GenBank/DDBJ databases">
        <authorList>
            <person name="Song W.-J."/>
            <person name="Kurnit D.M."/>
        </authorList>
    </citation>
    <scope>NUCLEOTIDE SEQUENCE [LARGE SCALE GENOMIC DNA]</scope>
    <source>
        <strain evidence="4 5">175</strain>
    </source>
</reference>
<dbReference type="AlphaFoldDB" id="A0A1Y6D082"/>
<name>A0A1Y6D082_9GAMM</name>
<dbReference type="InterPro" id="IPR036291">
    <property type="entry name" value="NAD(P)-bd_dom_sf"/>
</dbReference>
<dbReference type="FunFam" id="3.40.50.720:FF:000336">
    <property type="entry name" value="Aldehyde reductase"/>
    <property type="match status" value="1"/>
</dbReference>
<dbReference type="RefSeq" id="WP_085215243.1">
    <property type="nucleotide sequence ID" value="NZ_FXAM01000001.1"/>
</dbReference>
<evidence type="ECO:0000256" key="2">
    <source>
        <dbReference type="ARBA" id="ARBA00023445"/>
    </source>
</evidence>
<organism evidence="4 5">
    <name type="scientific">Methylomagnum ishizawai</name>
    <dbReference type="NCBI Taxonomy" id="1760988"/>
    <lineage>
        <taxon>Bacteria</taxon>
        <taxon>Pseudomonadati</taxon>
        <taxon>Pseudomonadota</taxon>
        <taxon>Gammaproteobacteria</taxon>
        <taxon>Methylococcales</taxon>
        <taxon>Methylococcaceae</taxon>
        <taxon>Methylomagnum</taxon>
    </lineage>
</organism>
<proteinExistence type="inferred from homology"/>
<dbReference type="GO" id="GO:0016616">
    <property type="term" value="F:oxidoreductase activity, acting on the CH-OH group of donors, NAD or NADP as acceptor"/>
    <property type="evidence" value="ECO:0007669"/>
    <property type="project" value="TreeGrafter"/>
</dbReference>
<feature type="domain" description="NAD-dependent epimerase/dehydratase" evidence="3">
    <location>
        <begin position="10"/>
        <end position="260"/>
    </location>
</feature>
<dbReference type="STRING" id="1760988.SAMN02949497_3743"/>
<evidence type="ECO:0000259" key="3">
    <source>
        <dbReference type="Pfam" id="PF01370"/>
    </source>
</evidence>
<evidence type="ECO:0000256" key="1">
    <source>
        <dbReference type="ARBA" id="ARBA00023002"/>
    </source>
</evidence>
<evidence type="ECO:0000313" key="4">
    <source>
        <dbReference type="EMBL" id="SMF96348.1"/>
    </source>
</evidence>
<dbReference type="PANTHER" id="PTHR10366:SF564">
    <property type="entry name" value="STEROL-4-ALPHA-CARBOXYLATE 3-DEHYDROGENASE, DECARBOXYLATING"/>
    <property type="match status" value="1"/>
</dbReference>
<comment type="similarity">
    <text evidence="2">Belongs to the NAD(P)-dependent epimerase/dehydratase family. Dihydroflavonol-4-reductase subfamily.</text>
</comment>
<dbReference type="SUPFAM" id="SSF51735">
    <property type="entry name" value="NAD(P)-binding Rossmann-fold domains"/>
    <property type="match status" value="1"/>
</dbReference>
<dbReference type="Pfam" id="PF01370">
    <property type="entry name" value="Epimerase"/>
    <property type="match status" value="1"/>
</dbReference>
<evidence type="ECO:0000313" key="5">
    <source>
        <dbReference type="Proteomes" id="UP000192923"/>
    </source>
</evidence>
<dbReference type="EMBL" id="FXAM01000001">
    <property type="protein sequence ID" value="SMF96348.1"/>
    <property type="molecule type" value="Genomic_DNA"/>
</dbReference>
<dbReference type="InterPro" id="IPR050425">
    <property type="entry name" value="NAD(P)_dehydrat-like"/>
</dbReference>
<dbReference type="Proteomes" id="UP000192923">
    <property type="component" value="Unassembled WGS sequence"/>
</dbReference>
<dbReference type="InterPro" id="IPR001509">
    <property type="entry name" value="Epimerase_deHydtase"/>
</dbReference>
<sequence length="350" mass="37655">MFTIDKTKPVLVTGASGYVASWIVKQLLDQGYTVRGTVRSLEAKDRYRHLERAAAAGPGSFQPVAADLLVKGAFDAAAQGCEVVIHTASPFLGVGVEDPQRQLIEPALAGTLNVLDAVQKAGSVKKVVLTSSIAAICGDNADLQRIPQGIFTEADWNESSSARHQPYPYSKTLAERAAWTVAQGQDRWRLVTINPGFVMGPSLSPRVDSTSIATLRDFLRGRFAWGVPALAFGAVDVRDVAAAHLAAAFRADAEGRHIVVSEGGSLLGIAQAIEQRFPGRYKLPRRTLPKALAYVAGPGFGLSWRFIARNIGLPVAFDNTKSQTRLGLRYLPFAQTIQDHVEQLLADGLV</sequence>
<gene>
    <name evidence="4" type="ORF">SAMN02949497_3743</name>
</gene>
<keyword evidence="5" id="KW-1185">Reference proteome</keyword>